<comment type="similarity">
    <text evidence="1">Belongs to the universal stress protein A family.</text>
</comment>
<dbReference type="InterPro" id="IPR006016">
    <property type="entry name" value="UspA"/>
</dbReference>
<dbReference type="PRINTS" id="PR01438">
    <property type="entry name" value="UNVRSLSTRESS"/>
</dbReference>
<gene>
    <name evidence="3" type="ORF">RFM42_19380</name>
</gene>
<sequence length="150" mass="15774">MYTNILVSTDGSDVATKGVRHGIALAKALAAKATIVTVTEPMLIDYGTGFASGSIPSQEEVDSFEAASKEFAGKVLDQVREAADRMGVSAEFLHIPDAYPAKAIIETAKSRGCDLIVMASHGRRGIRKLLLGSQTSEVLADGSVPVLVVR</sequence>
<accession>A0ABU5A635</accession>
<dbReference type="InterPro" id="IPR014729">
    <property type="entry name" value="Rossmann-like_a/b/a_fold"/>
</dbReference>
<evidence type="ECO:0000256" key="1">
    <source>
        <dbReference type="ARBA" id="ARBA00008791"/>
    </source>
</evidence>
<dbReference type="InterPro" id="IPR006015">
    <property type="entry name" value="Universal_stress_UspA"/>
</dbReference>
<dbReference type="CDD" id="cd00293">
    <property type="entry name" value="USP-like"/>
    <property type="match status" value="1"/>
</dbReference>
<keyword evidence="4" id="KW-1185">Reference proteome</keyword>
<evidence type="ECO:0000313" key="3">
    <source>
        <dbReference type="EMBL" id="MDX8533160.1"/>
    </source>
</evidence>
<feature type="domain" description="UspA" evidence="2">
    <location>
        <begin position="1"/>
        <end position="150"/>
    </location>
</feature>
<evidence type="ECO:0000313" key="4">
    <source>
        <dbReference type="Proteomes" id="UP001285154"/>
    </source>
</evidence>
<evidence type="ECO:0000259" key="2">
    <source>
        <dbReference type="Pfam" id="PF00582"/>
    </source>
</evidence>
<organism evidence="3 4">
    <name type="scientific">Mesorhizobium vachelliae</name>
    <dbReference type="NCBI Taxonomy" id="3072309"/>
    <lineage>
        <taxon>Bacteria</taxon>
        <taxon>Pseudomonadati</taxon>
        <taxon>Pseudomonadota</taxon>
        <taxon>Alphaproteobacteria</taxon>
        <taxon>Hyphomicrobiales</taxon>
        <taxon>Phyllobacteriaceae</taxon>
        <taxon>Mesorhizobium</taxon>
    </lineage>
</organism>
<dbReference type="PANTHER" id="PTHR46268">
    <property type="entry name" value="STRESS RESPONSE PROTEIN NHAX"/>
    <property type="match status" value="1"/>
</dbReference>
<comment type="caution">
    <text evidence="3">The sequence shown here is derived from an EMBL/GenBank/DDBJ whole genome shotgun (WGS) entry which is preliminary data.</text>
</comment>
<proteinExistence type="inferred from homology"/>
<dbReference type="EMBL" id="JAVIIQ010000007">
    <property type="protein sequence ID" value="MDX8533160.1"/>
    <property type="molecule type" value="Genomic_DNA"/>
</dbReference>
<dbReference type="RefSeq" id="WP_320250156.1">
    <property type="nucleotide sequence ID" value="NZ_JAVIIQ010000007.1"/>
</dbReference>
<dbReference type="Proteomes" id="UP001285154">
    <property type="component" value="Unassembled WGS sequence"/>
</dbReference>
<protein>
    <submittedName>
        <fullName evidence="3">Universal stress protein</fullName>
    </submittedName>
</protein>
<dbReference type="Pfam" id="PF00582">
    <property type="entry name" value="Usp"/>
    <property type="match status" value="1"/>
</dbReference>
<dbReference type="SUPFAM" id="SSF52402">
    <property type="entry name" value="Adenine nucleotide alpha hydrolases-like"/>
    <property type="match status" value="1"/>
</dbReference>
<dbReference type="Gene3D" id="3.40.50.620">
    <property type="entry name" value="HUPs"/>
    <property type="match status" value="1"/>
</dbReference>
<name>A0ABU5A635_9HYPH</name>
<dbReference type="PANTHER" id="PTHR46268:SF15">
    <property type="entry name" value="UNIVERSAL STRESS PROTEIN HP_0031"/>
    <property type="match status" value="1"/>
</dbReference>
<reference evidence="3 4" key="1">
    <citation type="submission" date="2023-08" db="EMBL/GenBank/DDBJ databases">
        <title>Implementing the SeqCode for naming new Mesorhizobium species isolated from Vachellia karroo root nodules.</title>
        <authorList>
            <person name="Van Lill M."/>
        </authorList>
    </citation>
    <scope>NUCLEOTIDE SEQUENCE [LARGE SCALE GENOMIC DNA]</scope>
    <source>
        <strain evidence="3 4">VK25D</strain>
    </source>
</reference>